<dbReference type="RefSeq" id="WP_048041638.1">
    <property type="nucleotide sequence ID" value="NZ_JJPT01000025.1"/>
</dbReference>
<evidence type="ECO:0000313" key="2">
    <source>
        <dbReference type="EMBL" id="KKG94565.1"/>
    </source>
</evidence>
<keyword evidence="1" id="KW-0812">Transmembrane</keyword>
<reference evidence="2 3" key="1">
    <citation type="journal article" date="2015" name="ISME J.">
        <title>Genomic and phenotypic differentiation among Methanosarcina mazei populations from Columbia River sediment.</title>
        <authorList>
            <person name="Youngblut N.D."/>
            <person name="Wirth J.S."/>
            <person name="Henriksen J.R."/>
            <person name="Smith M."/>
            <person name="Simon H."/>
            <person name="Metcalf W.W."/>
            <person name="Whitaker R.J."/>
        </authorList>
    </citation>
    <scope>NUCLEOTIDE SEQUENCE [LARGE SCALE GENOMIC DNA]</scope>
    <source>
        <strain evidence="2 3">3.H.M.1A.1</strain>
    </source>
</reference>
<dbReference type="PATRIC" id="fig|2209.75.peg.3084"/>
<protein>
    <submittedName>
        <fullName evidence="2">Uncharacterized protein</fullName>
    </submittedName>
</protein>
<feature type="transmembrane region" description="Helical" evidence="1">
    <location>
        <begin position="65"/>
        <end position="91"/>
    </location>
</feature>
<proteinExistence type="predicted"/>
<dbReference type="EMBL" id="JJPT01000025">
    <property type="protein sequence ID" value="KKG94565.1"/>
    <property type="molecule type" value="Genomic_DNA"/>
</dbReference>
<comment type="caution">
    <text evidence="2">The sequence shown here is derived from an EMBL/GenBank/DDBJ whole genome shotgun (WGS) entry which is preliminary data.</text>
</comment>
<keyword evidence="1" id="KW-0472">Membrane</keyword>
<gene>
    <name evidence="2" type="ORF">DU69_13865</name>
</gene>
<evidence type="ECO:0000313" key="3">
    <source>
        <dbReference type="Proteomes" id="UP000034657"/>
    </source>
</evidence>
<keyword evidence="1" id="KW-1133">Transmembrane helix</keyword>
<evidence type="ECO:0000256" key="1">
    <source>
        <dbReference type="SAM" id="Phobius"/>
    </source>
</evidence>
<name>A0A0F8LMT1_METMZ</name>
<dbReference type="Proteomes" id="UP000034657">
    <property type="component" value="Unassembled WGS sequence"/>
</dbReference>
<feature type="transmembrane region" description="Helical" evidence="1">
    <location>
        <begin position="12"/>
        <end position="45"/>
    </location>
</feature>
<accession>A0A0F8LMT1</accession>
<sequence>MINLDKIKSKNIAKVSILLVTIIGILLLLTVLGTFLLLVVLYLIPGMFEKDILKLYNYDTTLANIHISIANNLLMTFITFLYVLLTVALVMQSKEQVAQSKLEVAQSRKEQQIRDIENRLEKFYIPAEEIINHKHGKREQTVNGYKRSTDSQFVQGLQDLRKYSYLASKTTYEVYERYMSTECTTQKPITCQDIYKKSNFNECENYTYGCHHNWSTCIHNLEYCEYHPDHGESDNKSKDKNKCIEDNANCKYIIDLKKEIVRDIENYKNELLKLKS</sequence>
<dbReference type="AlphaFoldDB" id="A0A0F8LMT1"/>
<organism evidence="2 3">
    <name type="scientific">Methanosarcina mazei</name>
    <name type="common">Methanosarcina frisia</name>
    <dbReference type="NCBI Taxonomy" id="2209"/>
    <lineage>
        <taxon>Archaea</taxon>
        <taxon>Methanobacteriati</taxon>
        <taxon>Methanobacteriota</taxon>
        <taxon>Stenosarchaea group</taxon>
        <taxon>Methanomicrobia</taxon>
        <taxon>Methanosarcinales</taxon>
        <taxon>Methanosarcinaceae</taxon>
        <taxon>Methanosarcina</taxon>
    </lineage>
</organism>